<proteinExistence type="predicted"/>
<evidence type="ECO:0000256" key="4">
    <source>
        <dbReference type="SAM" id="MobiDB-lite"/>
    </source>
</evidence>
<evidence type="ECO:0000313" key="7">
    <source>
        <dbReference type="Proteomes" id="UP000479710"/>
    </source>
</evidence>
<dbReference type="GO" id="GO:0031369">
    <property type="term" value="F:translation initiation factor binding"/>
    <property type="evidence" value="ECO:0007669"/>
    <property type="project" value="InterPro"/>
</dbReference>
<organism evidence="6 7">
    <name type="scientific">Oryza meyeriana var. granulata</name>
    <dbReference type="NCBI Taxonomy" id="110450"/>
    <lineage>
        <taxon>Eukaryota</taxon>
        <taxon>Viridiplantae</taxon>
        <taxon>Streptophyta</taxon>
        <taxon>Embryophyta</taxon>
        <taxon>Tracheophyta</taxon>
        <taxon>Spermatophyta</taxon>
        <taxon>Magnoliopsida</taxon>
        <taxon>Liliopsida</taxon>
        <taxon>Poales</taxon>
        <taxon>Poaceae</taxon>
        <taxon>BOP clade</taxon>
        <taxon>Oryzoideae</taxon>
        <taxon>Oryzeae</taxon>
        <taxon>Oryzinae</taxon>
        <taxon>Oryza</taxon>
        <taxon>Oryza meyeriana</taxon>
    </lineage>
</organism>
<keyword evidence="2" id="KW-0396">Initiation factor</keyword>
<evidence type="ECO:0000256" key="2">
    <source>
        <dbReference type="ARBA" id="ARBA00022540"/>
    </source>
</evidence>
<keyword evidence="1" id="KW-0963">Cytoplasm</keyword>
<protein>
    <recommendedName>
        <fullName evidence="5">Eukaryotic translation initiation factor 3 subunit C N-terminal domain-containing protein</fullName>
    </recommendedName>
</protein>
<feature type="domain" description="Eukaryotic translation initiation factor 3 subunit C N-terminal" evidence="5">
    <location>
        <begin position="9"/>
        <end position="82"/>
    </location>
</feature>
<dbReference type="GO" id="GO:0003743">
    <property type="term" value="F:translation initiation factor activity"/>
    <property type="evidence" value="ECO:0007669"/>
    <property type="project" value="UniProtKB-KW"/>
</dbReference>
<sequence>MASRFGGRQDKRNEETKTTFDQMRNAMKINDWVNLQESFERLNMQLVKVVHVNESTAFPNMYIKALVLLEDFLAEALANKEALEYREHPERFEDNVVADKGLDEEDEDEDSDTDIEDPEKIARCESNEEGNEEEYDDQDGGTWVKKLSKKDKLMDKQFLKDPSEITWDIGDKKLKEIVAYRGKKGTGRIECVEQSFLTHVAKIPAQKLEILFHQYPNVIVDTSVEANEKETQKGADYDGLIHVTGDLVAFLERLDSEFFKILQCTDPYTKDYVQRLRDEPLFLVVAQNVQDYLERVGNLKAGAKIASRCVELVYYKPQDVYDAMRKLAKQAEDIREDGDDDAVEEHRLCPGSLLSQRVAEL</sequence>
<name>A0A6G1DGP9_9ORYZ</name>
<gene>
    <name evidence="6" type="ORF">E2562_011216</name>
</gene>
<dbReference type="Pfam" id="PF05470">
    <property type="entry name" value="eIF-3c_N"/>
    <property type="match status" value="2"/>
</dbReference>
<evidence type="ECO:0000256" key="3">
    <source>
        <dbReference type="ARBA" id="ARBA00022917"/>
    </source>
</evidence>
<accession>A0A6G1DGP9</accession>
<keyword evidence="3" id="KW-0648">Protein biosynthesis</keyword>
<dbReference type="GO" id="GO:0005852">
    <property type="term" value="C:eukaryotic translation initiation factor 3 complex"/>
    <property type="evidence" value="ECO:0007669"/>
    <property type="project" value="InterPro"/>
</dbReference>
<dbReference type="Proteomes" id="UP000479710">
    <property type="component" value="Unassembled WGS sequence"/>
</dbReference>
<comment type="caution">
    <text evidence="6">The sequence shown here is derived from an EMBL/GenBank/DDBJ whole genome shotgun (WGS) entry which is preliminary data.</text>
</comment>
<dbReference type="GO" id="GO:0003723">
    <property type="term" value="F:RNA binding"/>
    <property type="evidence" value="ECO:0007669"/>
    <property type="project" value="InterPro"/>
</dbReference>
<dbReference type="EMBL" id="SPHZ02000006">
    <property type="protein sequence ID" value="KAF0911596.1"/>
    <property type="molecule type" value="Genomic_DNA"/>
</dbReference>
<evidence type="ECO:0000256" key="1">
    <source>
        <dbReference type="ARBA" id="ARBA00022490"/>
    </source>
</evidence>
<keyword evidence="7" id="KW-1185">Reference proteome</keyword>
<dbReference type="OrthoDB" id="29647at2759"/>
<dbReference type="InterPro" id="IPR008905">
    <property type="entry name" value="EIF3C_N_dom"/>
</dbReference>
<dbReference type="AlphaFoldDB" id="A0A6G1DGP9"/>
<dbReference type="PANTHER" id="PTHR13937:SF0">
    <property type="entry name" value="EUKARYOTIC TRANSLATION INITIATION FACTOR 3 SUBUNIT C-RELATED"/>
    <property type="match status" value="1"/>
</dbReference>
<evidence type="ECO:0000313" key="6">
    <source>
        <dbReference type="EMBL" id="KAF0911596.1"/>
    </source>
</evidence>
<reference evidence="6 7" key="1">
    <citation type="submission" date="2019-11" db="EMBL/GenBank/DDBJ databases">
        <title>Whole genome sequence of Oryza granulata.</title>
        <authorList>
            <person name="Li W."/>
        </authorList>
    </citation>
    <scope>NUCLEOTIDE SEQUENCE [LARGE SCALE GENOMIC DNA]</scope>
    <source>
        <strain evidence="7">cv. Menghai</strain>
        <tissue evidence="6">Leaf</tissue>
    </source>
</reference>
<feature type="compositionally biased region" description="Acidic residues" evidence="4">
    <location>
        <begin position="102"/>
        <end position="117"/>
    </location>
</feature>
<feature type="region of interest" description="Disordered" evidence="4">
    <location>
        <begin position="94"/>
        <end position="118"/>
    </location>
</feature>
<feature type="domain" description="Eukaryotic translation initiation factor 3 subunit C N-terminal" evidence="5">
    <location>
        <begin position="209"/>
        <end position="331"/>
    </location>
</feature>
<dbReference type="PANTHER" id="PTHR13937">
    <property type="entry name" value="EUKARYOTIC TRANSLATION INITATION FACTOR 3, SUBUNIT 8 EIF3S8 -RELATED"/>
    <property type="match status" value="1"/>
</dbReference>
<evidence type="ECO:0000259" key="5">
    <source>
        <dbReference type="Pfam" id="PF05470"/>
    </source>
</evidence>
<dbReference type="InterPro" id="IPR027516">
    <property type="entry name" value="EIF3C"/>
</dbReference>